<sequence length="153" mass="17104">MTLHLSFFEFIVRGIPEAVLFIFAVCIFSSTKIEIKKFIISSLILSVATFLVRMLPISYGIHTILNIIILVIITTVVVKLSIIGSIRSCILTAILMFICEGINMGLIQLTHGSEIERIFANPILKTVYGLPSLMIFAIILLLYKFNRKGIKSV</sequence>
<reference evidence="2 3" key="1">
    <citation type="journal article" date="2021" name="Cell Host Microbe">
        <title>in vivo commensal control of Clostridioides difficile virulence.</title>
        <authorList>
            <person name="Girinathan B.P."/>
            <person name="Dibenedetto N."/>
            <person name="Worley J.N."/>
            <person name="Peltier J."/>
            <person name="Arrieta-Ortiz M.L."/>
            <person name="Rupa Christinal Immanuel S."/>
            <person name="Lavin R."/>
            <person name="Delaney M.L."/>
            <person name="Cummins C."/>
            <person name="Hoffmann M."/>
            <person name="Luo Y."/>
            <person name="Gonzalez-Escalona N."/>
            <person name="Allard M."/>
            <person name="Onderdonk A.B."/>
            <person name="Gerber G.K."/>
            <person name="Sonenshein A.L."/>
            <person name="Baliga N."/>
            <person name="Dupuy B."/>
            <person name="Bry L."/>
        </authorList>
    </citation>
    <scope>NUCLEOTIDE SEQUENCE [LARGE SCALE GENOMIC DNA]</scope>
    <source>
        <strain evidence="2 3">DSM 599</strain>
    </source>
</reference>
<evidence type="ECO:0000256" key="1">
    <source>
        <dbReference type="SAM" id="Phobius"/>
    </source>
</evidence>
<protein>
    <submittedName>
        <fullName evidence="2">Uncharacterized protein</fullName>
    </submittedName>
</protein>
<feature type="transmembrane region" description="Helical" evidence="1">
    <location>
        <begin position="38"/>
        <end position="55"/>
    </location>
</feature>
<accession>A0ABS7KUN2</accession>
<evidence type="ECO:0000313" key="3">
    <source>
        <dbReference type="Proteomes" id="UP001299068"/>
    </source>
</evidence>
<keyword evidence="1" id="KW-0812">Transmembrane</keyword>
<feature type="transmembrane region" description="Helical" evidence="1">
    <location>
        <begin position="61"/>
        <end position="82"/>
    </location>
</feature>
<feature type="transmembrane region" description="Helical" evidence="1">
    <location>
        <begin position="127"/>
        <end position="145"/>
    </location>
</feature>
<keyword evidence="1" id="KW-1133">Transmembrane helix</keyword>
<name>A0ABS7KUN2_CLOSR</name>
<dbReference type="EMBL" id="JAIKTU010000002">
    <property type="protein sequence ID" value="MBY0754312.1"/>
    <property type="molecule type" value="Genomic_DNA"/>
</dbReference>
<gene>
    <name evidence="2" type="ORF">K5V21_02475</name>
</gene>
<organism evidence="2 3">
    <name type="scientific">Clostridium sardiniense</name>
    <name type="common">Clostridium absonum</name>
    <dbReference type="NCBI Taxonomy" id="29369"/>
    <lineage>
        <taxon>Bacteria</taxon>
        <taxon>Bacillati</taxon>
        <taxon>Bacillota</taxon>
        <taxon>Clostridia</taxon>
        <taxon>Eubacteriales</taxon>
        <taxon>Clostridiaceae</taxon>
        <taxon>Clostridium</taxon>
    </lineage>
</organism>
<dbReference type="RefSeq" id="WP_221858850.1">
    <property type="nucleotide sequence ID" value="NZ_JAIKTU010000002.1"/>
</dbReference>
<evidence type="ECO:0000313" key="2">
    <source>
        <dbReference type="EMBL" id="MBY0754312.1"/>
    </source>
</evidence>
<proteinExistence type="predicted"/>
<feature type="transmembrane region" description="Helical" evidence="1">
    <location>
        <begin position="89"/>
        <end position="107"/>
    </location>
</feature>
<dbReference type="Proteomes" id="UP001299068">
    <property type="component" value="Unassembled WGS sequence"/>
</dbReference>
<keyword evidence="3" id="KW-1185">Reference proteome</keyword>
<comment type="caution">
    <text evidence="2">The sequence shown here is derived from an EMBL/GenBank/DDBJ whole genome shotgun (WGS) entry which is preliminary data.</text>
</comment>
<keyword evidence="1" id="KW-0472">Membrane</keyword>
<feature type="transmembrane region" description="Helical" evidence="1">
    <location>
        <begin position="6"/>
        <end position="26"/>
    </location>
</feature>